<dbReference type="Proteomes" id="UP000799770">
    <property type="component" value="Unassembled WGS sequence"/>
</dbReference>
<protein>
    <submittedName>
        <fullName evidence="2">Uncharacterized protein</fullName>
    </submittedName>
</protein>
<feature type="region of interest" description="Disordered" evidence="1">
    <location>
        <begin position="1"/>
        <end position="88"/>
    </location>
</feature>
<keyword evidence="3" id="KW-1185">Reference proteome</keyword>
<accession>A0A6A5YEU2</accession>
<dbReference type="AlphaFoldDB" id="A0A6A5YEU2"/>
<dbReference type="EMBL" id="ML977395">
    <property type="protein sequence ID" value="KAF2105224.1"/>
    <property type="molecule type" value="Genomic_DNA"/>
</dbReference>
<feature type="region of interest" description="Disordered" evidence="1">
    <location>
        <begin position="314"/>
        <end position="333"/>
    </location>
</feature>
<feature type="compositionally biased region" description="Basic and acidic residues" evidence="1">
    <location>
        <begin position="66"/>
        <end position="77"/>
    </location>
</feature>
<evidence type="ECO:0000256" key="1">
    <source>
        <dbReference type="SAM" id="MobiDB-lite"/>
    </source>
</evidence>
<evidence type="ECO:0000313" key="2">
    <source>
        <dbReference type="EMBL" id="KAF2105224.1"/>
    </source>
</evidence>
<sequence length="498" mass="56698">MQRCKRYPKKPGHGPLNGSTCQACKTLRQGQRKDRIAKQRCTANNSCPNDPEVGRTRCAKHANKSTKSDARRSELASKEQAPGNAPPHRLLSWDTVLWVTAPDNPPFHQSNTLAIQFFPDDRAVLGNDAWLKEAAKSDLGKAVLVPCDDGFYIHQGLATISAVKSQASFSVLIKTWDWFEKQLRTRLLLDTCRNDNGEARNTVIFLHWTTEEPKGMSLNDAYAEIRMLNHIHGAKIRPYPSESESWQERFKIGDIRAFEEEARSGPPEYSYRPKTCYGHGPCQLLEHETSVHKRTHSGSAKHVKVLGRKDRGELTCTLGPSKENQKKTSPKGQPYWFHQEYVPDLHDGEFRVVIATRPDASGIRGRKGYIVKVAKTAWIRDTRELASKAAEEEDFEPREYGDLSLSVIGHFALYLFKRLRNRADSLIYFKSLKVAVRLDVGISTDTRGERRLFYNELTRWPGAYYFSHTIYPDPKTQVFRAITAAFCNYIEHAMLETS</sequence>
<feature type="compositionally biased region" description="Basic residues" evidence="1">
    <location>
        <begin position="1"/>
        <end position="12"/>
    </location>
</feature>
<gene>
    <name evidence="2" type="ORF">BDV96DRAFT_592861</name>
</gene>
<proteinExistence type="predicted"/>
<name>A0A6A5YEU2_9PLEO</name>
<reference evidence="2" key="1">
    <citation type="journal article" date="2020" name="Stud. Mycol.">
        <title>101 Dothideomycetes genomes: a test case for predicting lifestyles and emergence of pathogens.</title>
        <authorList>
            <person name="Haridas S."/>
            <person name="Albert R."/>
            <person name="Binder M."/>
            <person name="Bloem J."/>
            <person name="Labutti K."/>
            <person name="Salamov A."/>
            <person name="Andreopoulos B."/>
            <person name="Baker S."/>
            <person name="Barry K."/>
            <person name="Bills G."/>
            <person name="Bluhm B."/>
            <person name="Cannon C."/>
            <person name="Castanera R."/>
            <person name="Culley D."/>
            <person name="Daum C."/>
            <person name="Ezra D."/>
            <person name="Gonzalez J."/>
            <person name="Henrissat B."/>
            <person name="Kuo A."/>
            <person name="Liang C."/>
            <person name="Lipzen A."/>
            <person name="Lutzoni F."/>
            <person name="Magnuson J."/>
            <person name="Mondo S."/>
            <person name="Nolan M."/>
            <person name="Ohm R."/>
            <person name="Pangilinan J."/>
            <person name="Park H.-J."/>
            <person name="Ramirez L."/>
            <person name="Alfaro M."/>
            <person name="Sun H."/>
            <person name="Tritt A."/>
            <person name="Yoshinaga Y."/>
            <person name="Zwiers L.-H."/>
            <person name="Turgeon B."/>
            <person name="Goodwin S."/>
            <person name="Spatafora J."/>
            <person name="Crous P."/>
            <person name="Grigoriev I."/>
        </authorList>
    </citation>
    <scope>NUCLEOTIDE SEQUENCE</scope>
    <source>
        <strain evidence="2">CBS 627.86</strain>
    </source>
</reference>
<dbReference type="OrthoDB" id="4789692at2759"/>
<organism evidence="2 3">
    <name type="scientific">Lophiotrema nucula</name>
    <dbReference type="NCBI Taxonomy" id="690887"/>
    <lineage>
        <taxon>Eukaryota</taxon>
        <taxon>Fungi</taxon>
        <taxon>Dikarya</taxon>
        <taxon>Ascomycota</taxon>
        <taxon>Pezizomycotina</taxon>
        <taxon>Dothideomycetes</taxon>
        <taxon>Pleosporomycetidae</taxon>
        <taxon>Pleosporales</taxon>
        <taxon>Lophiotremataceae</taxon>
        <taxon>Lophiotrema</taxon>
    </lineage>
</organism>
<evidence type="ECO:0000313" key="3">
    <source>
        <dbReference type="Proteomes" id="UP000799770"/>
    </source>
</evidence>